<dbReference type="AlphaFoldDB" id="A0AAE0PFX7"/>
<gene>
    <name evidence="1" type="ORF">B0T20DRAFT_392192</name>
</gene>
<organism evidence="1 2">
    <name type="scientific">Sordaria brevicollis</name>
    <dbReference type="NCBI Taxonomy" id="83679"/>
    <lineage>
        <taxon>Eukaryota</taxon>
        <taxon>Fungi</taxon>
        <taxon>Dikarya</taxon>
        <taxon>Ascomycota</taxon>
        <taxon>Pezizomycotina</taxon>
        <taxon>Sordariomycetes</taxon>
        <taxon>Sordariomycetidae</taxon>
        <taxon>Sordariales</taxon>
        <taxon>Sordariaceae</taxon>
        <taxon>Sordaria</taxon>
    </lineage>
</organism>
<evidence type="ECO:0000313" key="2">
    <source>
        <dbReference type="Proteomes" id="UP001281003"/>
    </source>
</evidence>
<protein>
    <recommendedName>
        <fullName evidence="3">F-box domain-containing protein</fullName>
    </recommendedName>
</protein>
<dbReference type="Gene3D" id="3.80.10.10">
    <property type="entry name" value="Ribonuclease Inhibitor"/>
    <property type="match status" value="1"/>
</dbReference>
<reference evidence="1" key="2">
    <citation type="submission" date="2023-07" db="EMBL/GenBank/DDBJ databases">
        <authorList>
            <consortium name="Lawrence Berkeley National Laboratory"/>
            <person name="Haridas S."/>
            <person name="Hensen N."/>
            <person name="Bonometti L."/>
            <person name="Westerberg I."/>
            <person name="Brannstrom I.O."/>
            <person name="Guillou S."/>
            <person name="Cros-Aarteil S."/>
            <person name="Calhoun S."/>
            <person name="Kuo A."/>
            <person name="Mondo S."/>
            <person name="Pangilinan J."/>
            <person name="Riley R."/>
            <person name="LaButti K."/>
            <person name="Andreopoulos B."/>
            <person name="Lipzen A."/>
            <person name="Chen C."/>
            <person name="Yanf M."/>
            <person name="Daum C."/>
            <person name="Ng V."/>
            <person name="Clum A."/>
            <person name="Steindorff A."/>
            <person name="Ohm R."/>
            <person name="Martin F."/>
            <person name="Silar P."/>
            <person name="Natvig D."/>
            <person name="Lalanne C."/>
            <person name="Gautier V."/>
            <person name="Ament-velasquez S.L."/>
            <person name="Kruys A."/>
            <person name="Hutchinson M.I."/>
            <person name="Powell A.J."/>
            <person name="Barry K."/>
            <person name="Miller A.N."/>
            <person name="Grigoriev I.V."/>
            <person name="Debuchy R."/>
            <person name="Gladieux P."/>
            <person name="Thoren M.H."/>
            <person name="Johannesson H."/>
        </authorList>
    </citation>
    <scope>NUCLEOTIDE SEQUENCE</scope>
    <source>
        <strain evidence="1">FGSC 1904</strain>
    </source>
</reference>
<reference evidence="1" key="1">
    <citation type="journal article" date="2023" name="Mol. Phylogenet. Evol.">
        <title>Genome-scale phylogeny and comparative genomics of the fungal order Sordariales.</title>
        <authorList>
            <person name="Hensen N."/>
            <person name="Bonometti L."/>
            <person name="Westerberg I."/>
            <person name="Brannstrom I.O."/>
            <person name="Guillou S."/>
            <person name="Cros-Aarteil S."/>
            <person name="Calhoun S."/>
            <person name="Haridas S."/>
            <person name="Kuo A."/>
            <person name="Mondo S."/>
            <person name="Pangilinan J."/>
            <person name="Riley R."/>
            <person name="LaButti K."/>
            <person name="Andreopoulos B."/>
            <person name="Lipzen A."/>
            <person name="Chen C."/>
            <person name="Yan M."/>
            <person name="Daum C."/>
            <person name="Ng V."/>
            <person name="Clum A."/>
            <person name="Steindorff A."/>
            <person name="Ohm R.A."/>
            <person name="Martin F."/>
            <person name="Silar P."/>
            <person name="Natvig D.O."/>
            <person name="Lalanne C."/>
            <person name="Gautier V."/>
            <person name="Ament-Velasquez S.L."/>
            <person name="Kruys A."/>
            <person name="Hutchinson M.I."/>
            <person name="Powell A.J."/>
            <person name="Barry K."/>
            <person name="Miller A.N."/>
            <person name="Grigoriev I.V."/>
            <person name="Debuchy R."/>
            <person name="Gladieux P."/>
            <person name="Hiltunen Thoren M."/>
            <person name="Johannesson H."/>
        </authorList>
    </citation>
    <scope>NUCLEOTIDE SEQUENCE</scope>
    <source>
        <strain evidence="1">FGSC 1904</strain>
    </source>
</reference>
<sequence length="574" mass="64344">MNLTTLHSNLPGGPRPFFAKLPAEILNLIVEQLYLGAKGPRDEPDIEIDDPSVWRTRQKSISKAIGSLAALARTCRRLNKVVVPFLYKEAFLLQANQPPQQGGRRGLALYDLLMVLAQEHNGLADLVQVYEEPWTIADNLRAFTGRCDIETKPGLMTKQEAESYHAMFPMFNRYIPFLAKMVANEDLLDHPDLLTDIIPAVIICHCRKMKRLEHLTIGDRGSGLGRFLWRDVITRSVTFPKLEEATLRGKIYSNLPATALQHLCAPLAEAVFFVDRAPNLRRLTLDSFSSEPRSTISLLPQQHLSSLELHQCAFLNKADLVNIIEACPKLERFVFTSEASPTVRRVKQLGFDFLGPQAMLEALAPVSQHLKELSIEYTPLIDSLFKNGPNDASTNGAMNAHDNLGGYENLIKTLGDIGFPNLRNLRICHSALWRTPLDGPETNQLVELVKGCPRLESLDVTQIKIRDAQIRLQLEELAKAMGSVDTVPLLKGIRIAISWPASINHRPLLSDLLTEEHLATYRKRGIKFLVDVICLWSEMSVLNAFSPVHESVDKTVTIHPMLQTYDPSRKLLSA</sequence>
<comment type="caution">
    <text evidence="1">The sequence shown here is derived from an EMBL/GenBank/DDBJ whole genome shotgun (WGS) entry which is preliminary data.</text>
</comment>
<keyword evidence="2" id="KW-1185">Reference proteome</keyword>
<dbReference type="PANTHER" id="PTHR38926">
    <property type="entry name" value="F-BOX DOMAIN CONTAINING PROTEIN, EXPRESSED"/>
    <property type="match status" value="1"/>
</dbReference>
<evidence type="ECO:0008006" key="3">
    <source>
        <dbReference type="Google" id="ProtNLM"/>
    </source>
</evidence>
<name>A0AAE0PFX7_SORBR</name>
<dbReference type="Proteomes" id="UP001281003">
    <property type="component" value="Unassembled WGS sequence"/>
</dbReference>
<dbReference type="InterPro" id="IPR032675">
    <property type="entry name" value="LRR_dom_sf"/>
</dbReference>
<dbReference type="EMBL" id="JAUTDP010000005">
    <property type="protein sequence ID" value="KAK3399176.1"/>
    <property type="molecule type" value="Genomic_DNA"/>
</dbReference>
<evidence type="ECO:0000313" key="1">
    <source>
        <dbReference type="EMBL" id="KAK3399176.1"/>
    </source>
</evidence>
<dbReference type="SUPFAM" id="SSF52047">
    <property type="entry name" value="RNI-like"/>
    <property type="match status" value="1"/>
</dbReference>
<proteinExistence type="predicted"/>
<accession>A0AAE0PFX7</accession>
<dbReference type="PANTHER" id="PTHR38926:SF72">
    <property type="entry name" value="IM:7136021-RELATED"/>
    <property type="match status" value="1"/>
</dbReference>